<proteinExistence type="predicted"/>
<dbReference type="Proteomes" id="UP001189429">
    <property type="component" value="Unassembled WGS sequence"/>
</dbReference>
<evidence type="ECO:0000256" key="1">
    <source>
        <dbReference type="SAM" id="MobiDB-lite"/>
    </source>
</evidence>
<dbReference type="EMBL" id="CAUYUJ010012758">
    <property type="protein sequence ID" value="CAK0834538.1"/>
    <property type="molecule type" value="Genomic_DNA"/>
</dbReference>
<feature type="compositionally biased region" description="Gly residues" evidence="1">
    <location>
        <begin position="148"/>
        <end position="157"/>
    </location>
</feature>
<feature type="compositionally biased region" description="Basic and acidic residues" evidence="1">
    <location>
        <begin position="205"/>
        <end position="217"/>
    </location>
</feature>
<feature type="compositionally biased region" description="Low complexity" evidence="1">
    <location>
        <begin position="1"/>
        <end position="17"/>
    </location>
</feature>
<organism evidence="2 3">
    <name type="scientific">Prorocentrum cordatum</name>
    <dbReference type="NCBI Taxonomy" id="2364126"/>
    <lineage>
        <taxon>Eukaryota</taxon>
        <taxon>Sar</taxon>
        <taxon>Alveolata</taxon>
        <taxon>Dinophyceae</taxon>
        <taxon>Prorocentrales</taxon>
        <taxon>Prorocentraceae</taxon>
        <taxon>Prorocentrum</taxon>
    </lineage>
</organism>
<feature type="region of interest" description="Disordered" evidence="1">
    <location>
        <begin position="186"/>
        <end position="257"/>
    </location>
</feature>
<feature type="compositionally biased region" description="Low complexity" evidence="1">
    <location>
        <begin position="135"/>
        <end position="147"/>
    </location>
</feature>
<evidence type="ECO:0000313" key="3">
    <source>
        <dbReference type="Proteomes" id="UP001189429"/>
    </source>
</evidence>
<feature type="compositionally biased region" description="Basic residues" evidence="1">
    <location>
        <begin position="109"/>
        <end position="133"/>
    </location>
</feature>
<keyword evidence="3" id="KW-1185">Reference proteome</keyword>
<sequence>RGAQRALRRGAQTARAGRGPRRPTWPPRRLAFRPSAPRAHRVCRPGARGTAGRAGGPPRGQPRARGAHAAADAAVRGALRRPGRRRRRGGAALAGRAAAPAHPAALLVRARRRGGRPARRSPRRRGPLGRPRPRAPQARGPLAQRRGPSGGRGGGGRSVPARAAAGAAQAGVSGALGAEIRGEASLGTDVADGASDRAVTFAPEEGCRGEYREEPPRPPRGQRARQRRRRAAVSARGASGSRSPSRGRAQHGLRDAKAREEVIVARVGGGVARKADRESPCAPCRPEGSNGRCRRACWSCVVPCFRARSREKPCTFDPRALESRGERPS</sequence>
<feature type="non-terminal residue" evidence="2">
    <location>
        <position position="1"/>
    </location>
</feature>
<evidence type="ECO:0000313" key="2">
    <source>
        <dbReference type="EMBL" id="CAK0834538.1"/>
    </source>
</evidence>
<gene>
    <name evidence="2" type="ORF">PCOR1329_LOCUS31935</name>
</gene>
<reference evidence="2" key="1">
    <citation type="submission" date="2023-10" db="EMBL/GenBank/DDBJ databases">
        <authorList>
            <person name="Chen Y."/>
            <person name="Shah S."/>
            <person name="Dougan E. K."/>
            <person name="Thang M."/>
            <person name="Chan C."/>
        </authorList>
    </citation>
    <scope>NUCLEOTIDE SEQUENCE [LARGE SCALE GENOMIC DNA]</scope>
</reference>
<feature type="compositionally biased region" description="Low complexity" evidence="1">
    <location>
        <begin position="232"/>
        <end position="247"/>
    </location>
</feature>
<protein>
    <submittedName>
        <fullName evidence="2">Uncharacterized protein</fullName>
    </submittedName>
</protein>
<name>A0ABN9SRJ0_9DINO</name>
<feature type="compositionally biased region" description="Basic residues" evidence="1">
    <location>
        <begin position="78"/>
        <end position="89"/>
    </location>
</feature>
<feature type="compositionally biased region" description="Low complexity" evidence="1">
    <location>
        <begin position="61"/>
        <end position="77"/>
    </location>
</feature>
<feature type="compositionally biased region" description="Basic residues" evidence="1">
    <location>
        <begin position="220"/>
        <end position="231"/>
    </location>
</feature>
<feature type="compositionally biased region" description="Low complexity" evidence="1">
    <location>
        <begin position="90"/>
        <end position="108"/>
    </location>
</feature>
<comment type="caution">
    <text evidence="2">The sequence shown here is derived from an EMBL/GenBank/DDBJ whole genome shotgun (WGS) entry which is preliminary data.</text>
</comment>
<accession>A0ABN9SRJ0</accession>
<feature type="region of interest" description="Disordered" evidence="1">
    <location>
        <begin position="1"/>
        <end position="171"/>
    </location>
</feature>
<feature type="compositionally biased region" description="Low complexity" evidence="1">
    <location>
        <begin position="158"/>
        <end position="171"/>
    </location>
</feature>